<organism evidence="2">
    <name type="scientific">Nothobranchius kadleci</name>
    <name type="common">African annual killifish</name>
    <dbReference type="NCBI Taxonomy" id="1051664"/>
    <lineage>
        <taxon>Eukaryota</taxon>
        <taxon>Metazoa</taxon>
        <taxon>Chordata</taxon>
        <taxon>Craniata</taxon>
        <taxon>Vertebrata</taxon>
        <taxon>Euteleostomi</taxon>
        <taxon>Actinopterygii</taxon>
        <taxon>Neopterygii</taxon>
        <taxon>Teleostei</taxon>
        <taxon>Neoteleostei</taxon>
        <taxon>Acanthomorphata</taxon>
        <taxon>Ovalentaria</taxon>
        <taxon>Atherinomorphae</taxon>
        <taxon>Cyprinodontiformes</taxon>
        <taxon>Nothobranchiidae</taxon>
        <taxon>Nothobranchius</taxon>
    </lineage>
</organism>
<feature type="signal peptide" evidence="1">
    <location>
        <begin position="1"/>
        <end position="18"/>
    </location>
</feature>
<evidence type="ECO:0000313" key="2">
    <source>
        <dbReference type="EMBL" id="SBP86079.1"/>
    </source>
</evidence>
<evidence type="ECO:0000256" key="1">
    <source>
        <dbReference type="SAM" id="SignalP"/>
    </source>
</evidence>
<sequence length="35" mass="4132">MKLLTLVLVQSLCLEIFSFESSSITIQYRVWEEQP</sequence>
<gene>
    <name evidence="2" type="primary">PCDH12</name>
</gene>
<keyword evidence="1" id="KW-0732">Signal</keyword>
<proteinExistence type="predicted"/>
<reference evidence="2" key="1">
    <citation type="submission" date="2016-05" db="EMBL/GenBank/DDBJ databases">
        <authorList>
            <person name="Lavstsen T."/>
            <person name="Jespersen J.S."/>
        </authorList>
    </citation>
    <scope>NUCLEOTIDE SEQUENCE</scope>
    <source>
        <tissue evidence="2">Brain</tissue>
    </source>
</reference>
<feature type="chain" id="PRO_5008368090" evidence="1">
    <location>
        <begin position="19"/>
        <end position="35"/>
    </location>
</feature>
<accession>A0A1A8D260</accession>
<dbReference type="AlphaFoldDB" id="A0A1A8D260"/>
<name>A0A1A8D260_NOTKA</name>
<reference evidence="2" key="2">
    <citation type="submission" date="2016-06" db="EMBL/GenBank/DDBJ databases">
        <title>The genome of a short-lived fish provides insights into sex chromosome evolution and the genetic control of aging.</title>
        <authorList>
            <person name="Reichwald K."/>
            <person name="Felder M."/>
            <person name="Petzold A."/>
            <person name="Koch P."/>
            <person name="Groth M."/>
            <person name="Platzer M."/>
        </authorList>
    </citation>
    <scope>NUCLEOTIDE SEQUENCE</scope>
    <source>
        <tissue evidence="2">Brain</tissue>
    </source>
</reference>
<protein>
    <submittedName>
        <fullName evidence="2">Protocadherin 12</fullName>
    </submittedName>
</protein>
<feature type="non-terminal residue" evidence="2">
    <location>
        <position position="35"/>
    </location>
</feature>
<dbReference type="EMBL" id="HADZ01022138">
    <property type="protein sequence ID" value="SBP86079.1"/>
    <property type="molecule type" value="Transcribed_RNA"/>
</dbReference>